<evidence type="ECO:0000256" key="4">
    <source>
        <dbReference type="ARBA" id="ARBA00022605"/>
    </source>
</evidence>
<evidence type="ECO:0000256" key="7">
    <source>
        <dbReference type="ARBA" id="ARBA00049158"/>
    </source>
</evidence>
<dbReference type="NCBIfam" id="NF005596">
    <property type="entry name" value="PRK07328.1"/>
    <property type="match status" value="1"/>
</dbReference>
<dbReference type="PANTHER" id="PTHR21039:SF0">
    <property type="entry name" value="HISTIDINOL-PHOSPHATASE"/>
    <property type="match status" value="1"/>
</dbReference>
<dbReference type="PANTHER" id="PTHR21039">
    <property type="entry name" value="HISTIDINOL PHOSPHATASE-RELATED"/>
    <property type="match status" value="1"/>
</dbReference>
<organism evidence="10 11">
    <name type="scientific">Caminibacter mediatlanticus TB-2</name>
    <dbReference type="NCBI Taxonomy" id="391592"/>
    <lineage>
        <taxon>Bacteria</taxon>
        <taxon>Pseudomonadati</taxon>
        <taxon>Campylobacterota</taxon>
        <taxon>Epsilonproteobacteria</taxon>
        <taxon>Nautiliales</taxon>
        <taxon>Nautiliaceae</taxon>
        <taxon>Caminibacter</taxon>
    </lineage>
</organism>
<evidence type="ECO:0000256" key="3">
    <source>
        <dbReference type="ARBA" id="ARBA00013085"/>
    </source>
</evidence>
<dbReference type="NCBIfam" id="TIGR01856">
    <property type="entry name" value="hisJ_fam"/>
    <property type="match status" value="1"/>
</dbReference>
<keyword evidence="4 8" id="KW-0028">Amino-acid biosynthesis</keyword>
<evidence type="ECO:0000313" key="10">
    <source>
        <dbReference type="EMBL" id="QCT94122.1"/>
    </source>
</evidence>
<evidence type="ECO:0000256" key="5">
    <source>
        <dbReference type="ARBA" id="ARBA00022801"/>
    </source>
</evidence>
<keyword evidence="11" id="KW-1185">Reference proteome</keyword>
<sequence>MVDLHNHTPLCNHAEGNPQEYIDNAIKKNIVVYGFADHAPMEFDKKYRMSFEDMPKYEKLIKNLKKEYEDKIKILVGYEVDFTPKKYLDKRVLEANVDYLIGSVHFLDNWGFDNPEFLKEWNKRDVDDVYKEYFSLIEEMANSKLFQIVGHLDLIKVFGYKPKKNIKDLAKNAIKAIKKADMTIEINTAGLRKPVKELYPSDELLEMILEENINLTLSSDAHSPNQVGFASDETINKLKSLGVSELIFYENKQKERIKLI</sequence>
<dbReference type="Gene3D" id="3.20.20.140">
    <property type="entry name" value="Metal-dependent hydrolases"/>
    <property type="match status" value="1"/>
</dbReference>
<dbReference type="EMBL" id="CP040463">
    <property type="protein sequence ID" value="QCT94122.1"/>
    <property type="molecule type" value="Genomic_DNA"/>
</dbReference>
<name>A0ABX5V9U3_9BACT</name>
<comment type="pathway">
    <text evidence="1 8">Amino-acid biosynthesis; L-histidine biosynthesis; L-histidine from 5-phospho-alpha-D-ribose 1-diphosphate: step 8/9.</text>
</comment>
<evidence type="ECO:0000256" key="6">
    <source>
        <dbReference type="ARBA" id="ARBA00023102"/>
    </source>
</evidence>
<evidence type="ECO:0000256" key="2">
    <source>
        <dbReference type="ARBA" id="ARBA00009152"/>
    </source>
</evidence>
<protein>
    <recommendedName>
        <fullName evidence="3 8">Histidinol-phosphatase</fullName>
        <shortName evidence="8">HolPase</shortName>
        <ecNumber evidence="3 8">3.1.3.15</ecNumber>
    </recommendedName>
</protein>
<dbReference type="Pfam" id="PF02811">
    <property type="entry name" value="PHP"/>
    <property type="match status" value="1"/>
</dbReference>
<feature type="domain" description="PHP" evidence="9">
    <location>
        <begin position="3"/>
        <end position="189"/>
    </location>
</feature>
<evidence type="ECO:0000256" key="8">
    <source>
        <dbReference type="RuleBase" id="RU366003"/>
    </source>
</evidence>
<gene>
    <name evidence="10" type="ORF">FE773_02705</name>
</gene>
<keyword evidence="6 8" id="KW-0368">Histidine biosynthesis</keyword>
<dbReference type="InterPro" id="IPR010140">
    <property type="entry name" value="Histidinol_P_phosphatase_HisJ"/>
</dbReference>
<evidence type="ECO:0000313" key="11">
    <source>
        <dbReference type="Proteomes" id="UP000306825"/>
    </source>
</evidence>
<reference evidence="10 11" key="1">
    <citation type="submission" date="2019-05" db="EMBL/GenBank/DDBJ databases">
        <title>A comparative analysis of the Nautiliaceae.</title>
        <authorList>
            <person name="Grosche A."/>
            <person name="Smedile F."/>
            <person name="Vetriani C."/>
        </authorList>
    </citation>
    <scope>NUCLEOTIDE SEQUENCE [LARGE SCALE GENOMIC DNA]</scope>
    <source>
        <strain evidence="10 11">TB-2</strain>
    </source>
</reference>
<comment type="catalytic activity">
    <reaction evidence="7 8">
        <text>L-histidinol phosphate + H2O = L-histidinol + phosphate</text>
        <dbReference type="Rhea" id="RHEA:14465"/>
        <dbReference type="ChEBI" id="CHEBI:15377"/>
        <dbReference type="ChEBI" id="CHEBI:43474"/>
        <dbReference type="ChEBI" id="CHEBI:57699"/>
        <dbReference type="ChEBI" id="CHEBI:57980"/>
        <dbReference type="EC" id="3.1.3.15"/>
    </reaction>
</comment>
<dbReference type="SUPFAM" id="SSF89550">
    <property type="entry name" value="PHP domain-like"/>
    <property type="match status" value="1"/>
</dbReference>
<dbReference type="EC" id="3.1.3.15" evidence="3 8"/>
<dbReference type="InterPro" id="IPR016195">
    <property type="entry name" value="Pol/histidinol_Pase-like"/>
</dbReference>
<dbReference type="CDD" id="cd12110">
    <property type="entry name" value="PHP_HisPPase_Hisj_like"/>
    <property type="match status" value="1"/>
</dbReference>
<accession>A0ABX5V9U3</accession>
<proteinExistence type="inferred from homology"/>
<keyword evidence="5 8" id="KW-0378">Hydrolase</keyword>
<dbReference type="InterPro" id="IPR004013">
    <property type="entry name" value="PHP_dom"/>
</dbReference>
<dbReference type="RefSeq" id="WP_138323015.1">
    <property type="nucleotide sequence ID" value="NZ_CP040463.1"/>
</dbReference>
<evidence type="ECO:0000259" key="9">
    <source>
        <dbReference type="Pfam" id="PF02811"/>
    </source>
</evidence>
<comment type="similarity">
    <text evidence="2 8">Belongs to the PHP hydrolase family. HisK subfamily.</text>
</comment>
<dbReference type="Proteomes" id="UP000306825">
    <property type="component" value="Chromosome"/>
</dbReference>
<evidence type="ECO:0000256" key="1">
    <source>
        <dbReference type="ARBA" id="ARBA00004970"/>
    </source>
</evidence>